<reference evidence="18 19" key="1">
    <citation type="journal article" date="2021" name="Sci. Rep.">
        <title>Chromosome anchoring in Senegalese sole (Solea senegalensis) reveals sex-associated markers and genome rearrangements in flatfish.</title>
        <authorList>
            <person name="Guerrero-Cozar I."/>
            <person name="Gomez-Garrido J."/>
            <person name="Berbel C."/>
            <person name="Martinez-Blanch J.F."/>
            <person name="Alioto T."/>
            <person name="Claros M.G."/>
            <person name="Gagnaire P.A."/>
            <person name="Manchado M."/>
        </authorList>
    </citation>
    <scope>NUCLEOTIDE SEQUENCE [LARGE SCALE GENOMIC DNA]</scope>
    <source>
        <strain evidence="18">Sse05_10M</strain>
    </source>
</reference>
<feature type="transmembrane region" description="Helical" evidence="15">
    <location>
        <begin position="16"/>
        <end position="35"/>
    </location>
</feature>
<dbReference type="Proteomes" id="UP000693946">
    <property type="component" value="Linkage Group LG12"/>
</dbReference>
<dbReference type="GO" id="GO:0045087">
    <property type="term" value="P:innate immune response"/>
    <property type="evidence" value="ECO:0007669"/>
    <property type="project" value="TreeGrafter"/>
</dbReference>
<comment type="caution">
    <text evidence="18">The sequence shown here is derived from an EMBL/GenBank/DDBJ whole genome shotgun (WGS) entry which is preliminary data.</text>
</comment>
<feature type="transmembrane region" description="Helical" evidence="15">
    <location>
        <begin position="116"/>
        <end position="133"/>
    </location>
</feature>
<evidence type="ECO:0000256" key="4">
    <source>
        <dbReference type="ARBA" id="ARBA00004556"/>
    </source>
</evidence>
<comment type="catalytic activity">
    <reaction evidence="13">
        <text>H(+)(in) = H(+)(out)</text>
        <dbReference type="Rhea" id="RHEA:34979"/>
        <dbReference type="ChEBI" id="CHEBI:15378"/>
    </reaction>
</comment>
<evidence type="ECO:0000256" key="3">
    <source>
        <dbReference type="ARBA" id="ARBA00004542"/>
    </source>
</evidence>
<dbReference type="FunFam" id="3.40.50.12100:FF:000001">
    <property type="entry name" value="Stimulator of interferon genes protein"/>
    <property type="match status" value="1"/>
</dbReference>
<dbReference type="InterPro" id="IPR055434">
    <property type="entry name" value="STING_TM"/>
</dbReference>
<dbReference type="InterPro" id="IPR055432">
    <property type="entry name" value="STING_LBD"/>
</dbReference>
<dbReference type="FunFam" id="1.20.5.5200:FF:000001">
    <property type="entry name" value="Stimulator of interferon genes protein"/>
    <property type="match status" value="1"/>
</dbReference>
<dbReference type="Pfam" id="PF23417">
    <property type="entry name" value="STING_TM"/>
    <property type="match status" value="1"/>
</dbReference>
<dbReference type="Pfam" id="PF07809">
    <property type="entry name" value="RTP801_C"/>
    <property type="match status" value="1"/>
</dbReference>
<keyword evidence="9" id="KW-0547">Nucleotide-binding</keyword>
<evidence type="ECO:0000313" key="18">
    <source>
        <dbReference type="EMBL" id="KAG7517780.1"/>
    </source>
</evidence>
<dbReference type="CDD" id="cd22658">
    <property type="entry name" value="STING_C_metazoan-like"/>
    <property type="match status" value="1"/>
</dbReference>
<dbReference type="Pfam" id="PF15009">
    <property type="entry name" value="STING_LBD"/>
    <property type="match status" value="1"/>
</dbReference>
<dbReference type="GO" id="GO:0035438">
    <property type="term" value="F:cyclic-di-GMP binding"/>
    <property type="evidence" value="ECO:0007669"/>
    <property type="project" value="TreeGrafter"/>
</dbReference>
<comment type="similarity">
    <text evidence="6">Belongs to the STING family.</text>
</comment>
<dbReference type="InterPro" id="IPR012918">
    <property type="entry name" value="RTP801-like"/>
</dbReference>
<dbReference type="GO" id="GO:0005789">
    <property type="term" value="C:endoplasmic reticulum membrane"/>
    <property type="evidence" value="ECO:0007669"/>
    <property type="project" value="UniProtKB-SubCell"/>
</dbReference>
<dbReference type="GO" id="GO:0002218">
    <property type="term" value="P:activation of innate immune response"/>
    <property type="evidence" value="ECO:0007669"/>
    <property type="project" value="InterPro"/>
</dbReference>
<evidence type="ECO:0000256" key="5">
    <source>
        <dbReference type="ARBA" id="ARBA00004653"/>
    </source>
</evidence>
<dbReference type="InterPro" id="IPR029158">
    <property type="entry name" value="STING"/>
</dbReference>
<dbReference type="GO" id="GO:0048471">
    <property type="term" value="C:perinuclear region of cytoplasm"/>
    <property type="evidence" value="ECO:0007669"/>
    <property type="project" value="UniProtKB-SubCell"/>
</dbReference>
<keyword evidence="12 15" id="KW-0472">Membrane</keyword>
<name>A0AAV6SIG7_SOLSE</name>
<evidence type="ECO:0000256" key="14">
    <source>
        <dbReference type="SAM" id="MobiDB-lite"/>
    </source>
</evidence>
<dbReference type="GO" id="GO:0009968">
    <property type="term" value="P:negative regulation of signal transduction"/>
    <property type="evidence" value="ECO:0007669"/>
    <property type="project" value="InterPro"/>
</dbReference>
<evidence type="ECO:0000256" key="10">
    <source>
        <dbReference type="ARBA" id="ARBA00022824"/>
    </source>
</evidence>
<feature type="transmembrane region" description="Helical" evidence="15">
    <location>
        <begin position="41"/>
        <end position="64"/>
    </location>
</feature>
<dbReference type="EMBL" id="JAGKHQ010000004">
    <property type="protein sequence ID" value="KAG7517780.1"/>
    <property type="molecule type" value="Genomic_DNA"/>
</dbReference>
<dbReference type="GO" id="GO:0000139">
    <property type="term" value="C:Golgi membrane"/>
    <property type="evidence" value="ECO:0007669"/>
    <property type="project" value="UniProtKB-SubCell"/>
</dbReference>
<gene>
    <name evidence="18" type="ORF">JOB18_016098</name>
</gene>
<feature type="domain" description="STING transmembrane" evidence="17">
    <location>
        <begin position="42"/>
        <end position="151"/>
    </location>
</feature>
<protein>
    <recommendedName>
        <fullName evidence="7">Stimulator of interferon genes protein</fullName>
    </recommendedName>
</protein>
<keyword evidence="8 15" id="KW-0812">Transmembrane</keyword>
<dbReference type="GO" id="GO:0061507">
    <property type="term" value="F:2',3'-cyclic GMP-AMP binding"/>
    <property type="evidence" value="ECO:0007669"/>
    <property type="project" value="TreeGrafter"/>
</dbReference>
<sequence length="644" mass="71319">MQSQQDALIPRSRGNLPKVCAATLAAITIGGIMFLSPERLFGWVAMATLVLTLGPLLHGLCLLAEEMLHHSNTRYRGRLSRVPSACGLGGKTLLAAVLGILLLYGVGSPLPDSGQSWTLVFLVPILYALLKSLGVLGPSEVEVSDICEGRKMNVAHGLAWSFYLGYLRLVLPRLNDSIKSFCATHQSSSPCWGRGSRKLLILIPLNANISHKLEDEDDNIRFYDNLPNNEIDRAGVRGRVYKHSVYRVLGEDGKAHDCVAEYATPLLTFYNMSQERSAGFGEPERRQQVLLFYKTLQNILDQSLECRNRYRLILLNDEHDDDPHYLSKTIVGHLQQQEKEEFCLTTPPQQDTGHPLAGRVTVNKYYAVNEGSKHSPVLNGYASDAPPGVCMCLNGVSYSPKLRAQRLPDFTHLIHGENAEQTIGGDTGAVQSRIRMVYTPALLFGHSTSVLTEEESVVDMIGKYLLQFTSPGSQSSSARRGSVDSCDERENSSSFFNLDAGLEFEERLLQQDVTRQMERCLSEAKASCLQCQVLLLPRQMTARVGQDVVTSSIDEPCGLRGASIKVYVECKDGLKSVGTILPDASVTPTFELSVIFKAEKNDGWSSLTQIFESNKVMKLRPEYRLVKRKLYSSATPVIHDFRSG</sequence>
<comment type="subcellular location">
    <subcellularLocation>
        <location evidence="4">Cytoplasm</location>
        <location evidence="4">Perinuclear region</location>
    </subcellularLocation>
    <subcellularLocation>
        <location evidence="3">Cytoplasmic vesicle</location>
        <location evidence="3">Autophagosome membrane</location>
        <topology evidence="3">Multi-pass membrane protein</topology>
    </subcellularLocation>
    <subcellularLocation>
        <location evidence="2">Endoplasmic reticulum membrane</location>
        <topology evidence="2">Multi-pass membrane protein</topology>
    </subcellularLocation>
    <subcellularLocation>
        <location evidence="1">Endoplasmic reticulum-Golgi intermediate compartment membrane</location>
        <topology evidence="1">Multi-pass membrane protein</topology>
    </subcellularLocation>
    <subcellularLocation>
        <location evidence="5">Golgi apparatus membrane</location>
        <topology evidence="5">Multi-pass membrane protein</topology>
    </subcellularLocation>
</comment>
<keyword evidence="10" id="KW-0256">Endoplasmic reticulum</keyword>
<dbReference type="GO" id="GO:0016239">
    <property type="term" value="P:positive regulation of macroautophagy"/>
    <property type="evidence" value="ECO:0007669"/>
    <property type="project" value="TreeGrafter"/>
</dbReference>
<evidence type="ECO:0000256" key="1">
    <source>
        <dbReference type="ARBA" id="ARBA00004457"/>
    </source>
</evidence>
<evidence type="ECO:0000259" key="17">
    <source>
        <dbReference type="Pfam" id="PF23417"/>
    </source>
</evidence>
<dbReference type="GO" id="GO:0032481">
    <property type="term" value="P:positive regulation of type I interferon production"/>
    <property type="evidence" value="ECO:0007669"/>
    <property type="project" value="InterPro"/>
</dbReference>
<evidence type="ECO:0000256" key="15">
    <source>
        <dbReference type="SAM" id="Phobius"/>
    </source>
</evidence>
<feature type="compositionally biased region" description="Polar residues" evidence="14">
    <location>
        <begin position="470"/>
        <end position="479"/>
    </location>
</feature>
<dbReference type="InterPro" id="IPR047191">
    <property type="entry name" value="STING_C_chordates"/>
</dbReference>
<keyword evidence="19" id="KW-1185">Reference proteome</keyword>
<evidence type="ECO:0000256" key="9">
    <source>
        <dbReference type="ARBA" id="ARBA00022741"/>
    </source>
</evidence>
<evidence type="ECO:0000259" key="16">
    <source>
        <dbReference type="Pfam" id="PF15009"/>
    </source>
</evidence>
<evidence type="ECO:0000256" key="11">
    <source>
        <dbReference type="ARBA" id="ARBA00022989"/>
    </source>
</evidence>
<accession>A0AAV6SIG7</accession>
<feature type="domain" description="STING ligand-binding" evidence="16">
    <location>
        <begin position="153"/>
        <end position="338"/>
    </location>
</feature>
<evidence type="ECO:0000256" key="12">
    <source>
        <dbReference type="ARBA" id="ARBA00023136"/>
    </source>
</evidence>
<dbReference type="GO" id="GO:0061709">
    <property type="term" value="P:reticulophagy"/>
    <property type="evidence" value="ECO:0007669"/>
    <property type="project" value="TreeGrafter"/>
</dbReference>
<feature type="transmembrane region" description="Helical" evidence="15">
    <location>
        <begin position="85"/>
        <end position="104"/>
    </location>
</feature>
<evidence type="ECO:0000256" key="2">
    <source>
        <dbReference type="ARBA" id="ARBA00004477"/>
    </source>
</evidence>
<organism evidence="18 19">
    <name type="scientific">Solea senegalensis</name>
    <name type="common">Senegalese sole</name>
    <dbReference type="NCBI Taxonomy" id="28829"/>
    <lineage>
        <taxon>Eukaryota</taxon>
        <taxon>Metazoa</taxon>
        <taxon>Chordata</taxon>
        <taxon>Craniata</taxon>
        <taxon>Vertebrata</taxon>
        <taxon>Euteleostomi</taxon>
        <taxon>Actinopterygii</taxon>
        <taxon>Neopterygii</taxon>
        <taxon>Teleostei</taxon>
        <taxon>Neoteleostei</taxon>
        <taxon>Acanthomorphata</taxon>
        <taxon>Carangaria</taxon>
        <taxon>Pleuronectiformes</taxon>
        <taxon>Pleuronectoidei</taxon>
        <taxon>Soleidae</taxon>
        <taxon>Solea</taxon>
    </lineage>
</organism>
<proteinExistence type="inferred from homology"/>
<evidence type="ECO:0000313" key="19">
    <source>
        <dbReference type="Proteomes" id="UP000693946"/>
    </source>
</evidence>
<keyword evidence="11 15" id="KW-1133">Transmembrane helix</keyword>
<feature type="transmembrane region" description="Helical" evidence="15">
    <location>
        <begin position="154"/>
        <end position="171"/>
    </location>
</feature>
<evidence type="ECO:0000256" key="6">
    <source>
        <dbReference type="ARBA" id="ARBA00009027"/>
    </source>
</evidence>
<dbReference type="GO" id="GO:0051607">
    <property type="term" value="P:defense response to virus"/>
    <property type="evidence" value="ECO:0007669"/>
    <property type="project" value="TreeGrafter"/>
</dbReference>
<evidence type="ECO:0000256" key="13">
    <source>
        <dbReference type="ARBA" id="ARBA00024169"/>
    </source>
</evidence>
<evidence type="ECO:0000256" key="7">
    <source>
        <dbReference type="ARBA" id="ARBA00018708"/>
    </source>
</evidence>
<evidence type="ECO:0000256" key="8">
    <source>
        <dbReference type="ARBA" id="ARBA00022692"/>
    </source>
</evidence>
<dbReference type="GO" id="GO:0033116">
    <property type="term" value="C:endoplasmic reticulum-Golgi intermediate compartment membrane"/>
    <property type="evidence" value="ECO:0007669"/>
    <property type="project" value="UniProtKB-SubCell"/>
</dbReference>
<dbReference type="PANTHER" id="PTHR34339:SF1">
    <property type="entry name" value="STIMULATOR OF INTERFERON GENES PROTEIN"/>
    <property type="match status" value="1"/>
</dbReference>
<dbReference type="PANTHER" id="PTHR34339">
    <property type="entry name" value="STIMULATOR OF INTERFERON GENES PROTEIN"/>
    <property type="match status" value="1"/>
</dbReference>
<dbReference type="GO" id="GO:0000421">
    <property type="term" value="C:autophagosome membrane"/>
    <property type="evidence" value="ECO:0007669"/>
    <property type="project" value="UniProtKB-SubCell"/>
</dbReference>
<feature type="region of interest" description="Disordered" evidence="14">
    <location>
        <begin position="470"/>
        <end position="490"/>
    </location>
</feature>
<dbReference type="AlphaFoldDB" id="A0AAV6SIG7"/>
<dbReference type="GO" id="GO:0000045">
    <property type="term" value="P:autophagosome assembly"/>
    <property type="evidence" value="ECO:0007669"/>
    <property type="project" value="TreeGrafter"/>
</dbReference>